<dbReference type="Pfam" id="PF00884">
    <property type="entry name" value="Sulfatase"/>
    <property type="match status" value="1"/>
</dbReference>
<evidence type="ECO:0000256" key="7">
    <source>
        <dbReference type="SAM" id="MobiDB-lite"/>
    </source>
</evidence>
<evidence type="ECO:0000313" key="10">
    <source>
        <dbReference type="Proteomes" id="UP000653730"/>
    </source>
</evidence>
<dbReference type="InterPro" id="IPR000917">
    <property type="entry name" value="Sulfatase_N"/>
</dbReference>
<dbReference type="Proteomes" id="UP000653730">
    <property type="component" value="Unassembled WGS sequence"/>
</dbReference>
<name>A0A926JQY1_9FLAO</name>
<dbReference type="Gene3D" id="3.40.720.10">
    <property type="entry name" value="Alkaline Phosphatase, subunit A"/>
    <property type="match status" value="1"/>
</dbReference>
<dbReference type="SUPFAM" id="SSF53649">
    <property type="entry name" value="Alkaline phosphatase-like"/>
    <property type="match status" value="1"/>
</dbReference>
<proteinExistence type="inferred from homology"/>
<evidence type="ECO:0000256" key="6">
    <source>
        <dbReference type="ARBA" id="ARBA00022837"/>
    </source>
</evidence>
<feature type="compositionally biased region" description="Basic and acidic residues" evidence="7">
    <location>
        <begin position="466"/>
        <end position="476"/>
    </location>
</feature>
<keyword evidence="4" id="KW-0732">Signal</keyword>
<accession>A0A926JQY1</accession>
<keyword evidence="10" id="KW-1185">Reference proteome</keyword>
<comment type="caution">
    <text evidence="9">The sequence shown here is derived from an EMBL/GenBank/DDBJ whole genome shotgun (WGS) entry which is preliminary data.</text>
</comment>
<evidence type="ECO:0000313" key="9">
    <source>
        <dbReference type="EMBL" id="MBC9795736.1"/>
    </source>
</evidence>
<organism evidence="9 10">
    <name type="scientific">Sinomicrobium weinanense</name>
    <dbReference type="NCBI Taxonomy" id="2842200"/>
    <lineage>
        <taxon>Bacteria</taxon>
        <taxon>Pseudomonadati</taxon>
        <taxon>Bacteroidota</taxon>
        <taxon>Flavobacteriia</taxon>
        <taxon>Flavobacteriales</taxon>
        <taxon>Flavobacteriaceae</taxon>
        <taxon>Sinomicrobium</taxon>
    </lineage>
</organism>
<dbReference type="PANTHER" id="PTHR42693:SF42">
    <property type="entry name" value="ARYLSULFATASE G"/>
    <property type="match status" value="1"/>
</dbReference>
<evidence type="ECO:0000259" key="8">
    <source>
        <dbReference type="Pfam" id="PF00884"/>
    </source>
</evidence>
<dbReference type="InterPro" id="IPR050738">
    <property type="entry name" value="Sulfatase"/>
</dbReference>
<keyword evidence="3" id="KW-0479">Metal-binding</keyword>
<dbReference type="GO" id="GO:0046872">
    <property type="term" value="F:metal ion binding"/>
    <property type="evidence" value="ECO:0007669"/>
    <property type="project" value="UniProtKB-KW"/>
</dbReference>
<evidence type="ECO:0000256" key="3">
    <source>
        <dbReference type="ARBA" id="ARBA00022723"/>
    </source>
</evidence>
<comment type="cofactor">
    <cofactor evidence="1">
        <name>Ca(2+)</name>
        <dbReference type="ChEBI" id="CHEBI:29108"/>
    </cofactor>
</comment>
<evidence type="ECO:0000256" key="2">
    <source>
        <dbReference type="ARBA" id="ARBA00008779"/>
    </source>
</evidence>
<keyword evidence="6" id="KW-0106">Calcium</keyword>
<gene>
    <name evidence="9" type="ORF">IBL28_07150</name>
</gene>
<dbReference type="AlphaFoldDB" id="A0A926JQY1"/>
<protein>
    <submittedName>
        <fullName evidence="9">Sulfatase</fullName>
    </submittedName>
</protein>
<feature type="region of interest" description="Disordered" evidence="7">
    <location>
        <begin position="457"/>
        <end position="483"/>
    </location>
</feature>
<dbReference type="PANTHER" id="PTHR42693">
    <property type="entry name" value="ARYLSULFATASE FAMILY MEMBER"/>
    <property type="match status" value="1"/>
</dbReference>
<evidence type="ECO:0000256" key="1">
    <source>
        <dbReference type="ARBA" id="ARBA00001913"/>
    </source>
</evidence>
<comment type="similarity">
    <text evidence="2">Belongs to the sulfatase family.</text>
</comment>
<dbReference type="EMBL" id="JACVDC010000014">
    <property type="protein sequence ID" value="MBC9795736.1"/>
    <property type="molecule type" value="Genomic_DNA"/>
</dbReference>
<evidence type="ECO:0000256" key="5">
    <source>
        <dbReference type="ARBA" id="ARBA00022801"/>
    </source>
</evidence>
<dbReference type="GO" id="GO:0004065">
    <property type="term" value="F:arylsulfatase activity"/>
    <property type="evidence" value="ECO:0007669"/>
    <property type="project" value="TreeGrafter"/>
</dbReference>
<reference evidence="9 10" key="1">
    <citation type="submission" date="2020-09" db="EMBL/GenBank/DDBJ databases">
        <title>Sinomicrobium weinanense sp. nov., a halophilic bacteria isolated from saline-alkali soil.</title>
        <authorList>
            <person name="Wu P."/>
            <person name="Ren H."/>
            <person name="Mei Y."/>
            <person name="Liang Y."/>
            <person name="Chen Z."/>
        </authorList>
    </citation>
    <scope>NUCLEOTIDE SEQUENCE [LARGE SCALE GENOMIC DNA]</scope>
    <source>
        <strain evidence="9 10">FJxs</strain>
    </source>
</reference>
<evidence type="ECO:0000256" key="4">
    <source>
        <dbReference type="ARBA" id="ARBA00022729"/>
    </source>
</evidence>
<dbReference type="InterPro" id="IPR017850">
    <property type="entry name" value="Alkaline_phosphatase_core_sf"/>
</dbReference>
<sequence length="483" mass="54981">MPLVMAMTISVSVRSQAGDKNKRPNIIFILADDMGWADLPVYGNRFNEAPNLTRLAEEGIRFTEAYAAAPVCSPARASIMSGQYPARIGVTDFIPGHWRPHEKVRVPVNRTQYLPPQVYTFAEALRDAGYMTGYFGKWHLGDGKGMEKMHPLNQGFEVANTGQGYYRSRFTPSREESPEKRFSERITDFGIEFIRKYRDKPFFLFLSHFDVHVQLNADRDLIDKYLRKDKVEGYPCNAVYAAMVEHVDRSVGRIMEKLESARLSGRTIVVFFSDNGGLISRYDKKPLVANPRREIYRDDPLQYIASSNMPLRGEKGTVHEGGIRVPLLVKWPDKVKPGSVSQALVSSVDFYPTFLELAGVEMPREQTIDGESVLPALLSGRHDPGRTLYWHYPVYHHDLPAGAVRKGDWKLIEDQVSGSVSLYNLRSDISESTDLSALYPGKKEELYKLLKQWQKDTGAELPRPNPDFDKDKRFEWGTHPSRQ</sequence>
<dbReference type="Gene3D" id="3.30.1120.10">
    <property type="match status" value="1"/>
</dbReference>
<feature type="domain" description="Sulfatase N-terminal" evidence="8">
    <location>
        <begin position="24"/>
        <end position="360"/>
    </location>
</feature>
<keyword evidence="5" id="KW-0378">Hydrolase</keyword>
<dbReference type="CDD" id="cd16144">
    <property type="entry name" value="ARS_like"/>
    <property type="match status" value="1"/>
</dbReference>